<organism evidence="7 8">
    <name type="scientific">Snodgrassella communis</name>
    <dbReference type="NCBI Taxonomy" id="2946699"/>
    <lineage>
        <taxon>Bacteria</taxon>
        <taxon>Pseudomonadati</taxon>
        <taxon>Pseudomonadota</taxon>
        <taxon>Betaproteobacteria</taxon>
        <taxon>Neisseriales</taxon>
        <taxon>Neisseriaceae</taxon>
        <taxon>Snodgrassella</taxon>
    </lineage>
</organism>
<sequence>MAITLWQYLQYLKYFAVALLLLIGFIIVYLRITPVAELKLIKQGNIACATSLSGAMTGFCITLISSMQQSVSLISFIIWGVAAMIVQILVYFIATLLIPKANQELANNNIAVGILFFGLSIAIGILNAAALS</sequence>
<evidence type="ECO:0000256" key="4">
    <source>
        <dbReference type="ARBA" id="ARBA00022692"/>
    </source>
</evidence>
<evidence type="ECO:0000313" key="7">
    <source>
        <dbReference type="EMBL" id="KDN15622.1"/>
    </source>
</evidence>
<accession>A0A066TQ21</accession>
<keyword evidence="6" id="KW-0472">Membrane</keyword>
<dbReference type="AlphaFoldDB" id="A0A066TQ21"/>
<dbReference type="PANTHER" id="PTHR40043">
    <property type="entry name" value="UPF0719 INNER MEMBRANE PROTEIN YJFL"/>
    <property type="match status" value="1"/>
</dbReference>
<evidence type="ECO:0000256" key="6">
    <source>
        <dbReference type="ARBA" id="ARBA00023136"/>
    </source>
</evidence>
<protein>
    <submittedName>
        <fullName evidence="7">Surface protein</fullName>
    </submittedName>
</protein>
<gene>
    <name evidence="7" type="ORF">SALWKB29_0041</name>
</gene>
<evidence type="ECO:0000313" key="8">
    <source>
        <dbReference type="Proteomes" id="UP000027170"/>
    </source>
</evidence>
<comment type="caution">
    <text evidence="7">The sequence shown here is derived from an EMBL/GenBank/DDBJ whole genome shotgun (WGS) entry which is preliminary data.</text>
</comment>
<proteinExistence type="inferred from homology"/>
<keyword evidence="5" id="KW-1133">Transmembrane helix</keyword>
<reference evidence="7 8" key="1">
    <citation type="submission" date="2014-03" db="EMBL/GenBank/DDBJ databases">
        <title>The genomes of two eusocial bee gut symbionts.</title>
        <authorList>
            <person name="Kwong W.K."/>
            <person name="Engel P."/>
            <person name="Koch H."/>
            <person name="Moran N.A."/>
        </authorList>
    </citation>
    <scope>NUCLEOTIDE SEQUENCE [LARGE SCALE GENOMIC DNA]</scope>
    <source>
        <strain evidence="8">wkB29</strain>
    </source>
</reference>
<evidence type="ECO:0000256" key="2">
    <source>
        <dbReference type="ARBA" id="ARBA00005779"/>
    </source>
</evidence>
<dbReference type="EMBL" id="JFZV01000001">
    <property type="protein sequence ID" value="KDN15622.1"/>
    <property type="molecule type" value="Genomic_DNA"/>
</dbReference>
<comment type="subcellular location">
    <subcellularLocation>
        <location evidence="1">Cell membrane</location>
        <topology evidence="1">Multi-pass membrane protein</topology>
    </subcellularLocation>
</comment>
<keyword evidence="4" id="KW-0812">Transmembrane</keyword>
<dbReference type="PANTHER" id="PTHR40043:SF1">
    <property type="entry name" value="UPF0719 INNER MEMBRANE PROTEIN YJFL"/>
    <property type="match status" value="1"/>
</dbReference>
<comment type="similarity">
    <text evidence="2">Belongs to the UPF0719 family.</text>
</comment>
<dbReference type="Pfam" id="PF03994">
    <property type="entry name" value="DUF350"/>
    <property type="match status" value="1"/>
</dbReference>
<name>A0A066TQ21_9NEIS</name>
<evidence type="ECO:0000256" key="1">
    <source>
        <dbReference type="ARBA" id="ARBA00004651"/>
    </source>
</evidence>
<keyword evidence="8" id="KW-1185">Reference proteome</keyword>
<dbReference type="eggNOG" id="COG3766">
    <property type="taxonomic scope" value="Bacteria"/>
</dbReference>
<evidence type="ECO:0000256" key="3">
    <source>
        <dbReference type="ARBA" id="ARBA00022475"/>
    </source>
</evidence>
<dbReference type="GO" id="GO:0005886">
    <property type="term" value="C:plasma membrane"/>
    <property type="evidence" value="ECO:0007669"/>
    <property type="project" value="UniProtKB-SubCell"/>
</dbReference>
<dbReference type="RefSeq" id="WP_037404881.1">
    <property type="nucleotide sequence ID" value="NZ_JFZV01000001.1"/>
</dbReference>
<keyword evidence="3" id="KW-1003">Cell membrane</keyword>
<dbReference type="Proteomes" id="UP000027170">
    <property type="component" value="Unassembled WGS sequence"/>
</dbReference>
<evidence type="ECO:0000256" key="5">
    <source>
        <dbReference type="ARBA" id="ARBA00022989"/>
    </source>
</evidence>
<dbReference type="OrthoDB" id="8565764at2"/>
<dbReference type="InterPro" id="IPR007140">
    <property type="entry name" value="DUF350"/>
</dbReference>